<proteinExistence type="predicted"/>
<name>A0A6V8NJY1_9ACTN</name>
<sequence>AGNVGTLDTLNRGEIWMGPVWVDMFHTFMLEGKLDPRVRLTILEPGLPGQPMYFVIPKNARNPEWAMKWVEYATIPEVQGKIIMGRYNWYPDIDGKFVQDIAPPAAFERLYKDISPEILSKYRQSFPIVDTVSLASPTPLNSGRRHGAMTLCGFLAMFALCFCMNRVHPALLAIGKRTVQYPVRQRRNTSPAHNHHKCGLPDLDSQSIHSHQTDQLVQLTGSWHRLASLPEFQLPMKS</sequence>
<dbReference type="EMBL" id="BLRU01000441">
    <property type="protein sequence ID" value="GFP20453.1"/>
    <property type="molecule type" value="Genomic_DNA"/>
</dbReference>
<dbReference type="Proteomes" id="UP000574717">
    <property type="component" value="Unassembled WGS sequence"/>
</dbReference>
<protein>
    <recommendedName>
        <fullName evidence="3">Extracellular solute-binding protein</fullName>
    </recommendedName>
</protein>
<evidence type="ECO:0000313" key="2">
    <source>
        <dbReference type="Proteomes" id="UP000574717"/>
    </source>
</evidence>
<dbReference type="SUPFAM" id="SSF53850">
    <property type="entry name" value="Periplasmic binding protein-like II"/>
    <property type="match status" value="1"/>
</dbReference>
<gene>
    <name evidence="1" type="ORF">HKBW3S03_01956</name>
</gene>
<comment type="caution">
    <text evidence="1">The sequence shown here is derived from an EMBL/GenBank/DDBJ whole genome shotgun (WGS) entry which is preliminary data.</text>
</comment>
<dbReference type="Gene3D" id="3.40.190.10">
    <property type="entry name" value="Periplasmic binding protein-like II"/>
    <property type="match status" value="2"/>
</dbReference>
<accession>A0A6V8NJY1</accession>
<dbReference type="AlphaFoldDB" id="A0A6V8NJY1"/>
<reference evidence="1 2" key="1">
    <citation type="journal article" date="2020" name="Front. Microbiol.">
        <title>Single-cell genomics of novel Actinobacteria with the Wood-Ljungdahl pathway discovered in a serpentinizing system.</title>
        <authorList>
            <person name="Merino N."/>
            <person name="Kawai M."/>
            <person name="Boyd E.S."/>
            <person name="Colman D.R."/>
            <person name="McGlynn S.E."/>
            <person name="Nealson K.H."/>
            <person name="Kurokawa K."/>
            <person name="Hongoh Y."/>
        </authorList>
    </citation>
    <scope>NUCLEOTIDE SEQUENCE [LARGE SCALE GENOMIC DNA]</scope>
    <source>
        <strain evidence="1 2">S03</strain>
    </source>
</reference>
<evidence type="ECO:0000313" key="1">
    <source>
        <dbReference type="EMBL" id="GFP20453.1"/>
    </source>
</evidence>
<evidence type="ECO:0008006" key="3">
    <source>
        <dbReference type="Google" id="ProtNLM"/>
    </source>
</evidence>
<feature type="non-terminal residue" evidence="1">
    <location>
        <position position="1"/>
    </location>
</feature>
<organism evidence="1 2">
    <name type="scientific">Candidatus Hakubella thermalkaliphila</name>
    <dbReference type="NCBI Taxonomy" id="2754717"/>
    <lineage>
        <taxon>Bacteria</taxon>
        <taxon>Bacillati</taxon>
        <taxon>Actinomycetota</taxon>
        <taxon>Actinomycetota incertae sedis</taxon>
        <taxon>Candidatus Hakubellales</taxon>
        <taxon>Candidatus Hakubellaceae</taxon>
        <taxon>Candidatus Hakubella</taxon>
    </lineage>
</organism>